<comment type="caution">
    <text evidence="14">The sequence shown here is derived from an EMBL/GenBank/DDBJ whole genome shotgun (WGS) entry which is preliminary data.</text>
</comment>
<comment type="subcellular location">
    <subcellularLocation>
        <location evidence="1 10">Cytoplasm</location>
    </subcellularLocation>
</comment>
<keyword evidence="5 10" id="KW-0808">Transferase</keyword>
<gene>
    <name evidence="14" type="primary">dnaN_1</name>
    <name evidence="14" type="ORF">GCM10008967_03330</name>
</gene>
<evidence type="ECO:0000256" key="3">
    <source>
        <dbReference type="ARBA" id="ARBA00021035"/>
    </source>
</evidence>
<evidence type="ECO:0000313" key="15">
    <source>
        <dbReference type="Proteomes" id="UP001500782"/>
    </source>
</evidence>
<dbReference type="PANTHER" id="PTHR30478:SF0">
    <property type="entry name" value="BETA SLIDING CLAMP"/>
    <property type="match status" value="1"/>
</dbReference>
<evidence type="ECO:0000259" key="13">
    <source>
        <dbReference type="Pfam" id="PF02768"/>
    </source>
</evidence>
<reference evidence="15" key="1">
    <citation type="journal article" date="2019" name="Int. J. Syst. Evol. Microbiol.">
        <title>The Global Catalogue of Microorganisms (GCM) 10K type strain sequencing project: providing services to taxonomists for standard genome sequencing and annotation.</title>
        <authorList>
            <consortium name="The Broad Institute Genomics Platform"/>
            <consortium name="The Broad Institute Genome Sequencing Center for Infectious Disease"/>
            <person name="Wu L."/>
            <person name="Ma J."/>
        </authorList>
    </citation>
    <scope>NUCLEOTIDE SEQUENCE [LARGE SCALE GENOMIC DNA]</scope>
    <source>
        <strain evidence="15">JCM 9731</strain>
    </source>
</reference>
<comment type="function">
    <text evidence="10">Confers DNA tethering and processivity to DNA polymerases and other proteins. Acts as a clamp, forming a ring around DNA (a reaction catalyzed by the clamp-loading complex) which diffuses in an ATP-independent manner freely and bidirectionally along dsDNA. Initially characterized for its ability to contact the catalytic subunit of DNA polymerase III (Pol III), a complex, multichain enzyme responsible for most of the replicative synthesis in bacteria; Pol III exhibits 3'-5' exonuclease proofreading activity. The beta chain is required for initiation of replication as well as for processivity of DNA replication.</text>
</comment>
<dbReference type="Pfam" id="PF02768">
    <property type="entry name" value="DNA_pol3_beta_3"/>
    <property type="match status" value="1"/>
</dbReference>
<dbReference type="CDD" id="cd00140">
    <property type="entry name" value="beta_clamp"/>
    <property type="match status" value="1"/>
</dbReference>
<keyword evidence="15" id="KW-1185">Reference proteome</keyword>
<keyword evidence="6 10" id="KW-0548">Nucleotidyltransferase</keyword>
<evidence type="ECO:0000256" key="7">
    <source>
        <dbReference type="ARBA" id="ARBA00022705"/>
    </source>
</evidence>
<dbReference type="EMBL" id="BAAADJ010000004">
    <property type="protein sequence ID" value="GAA0316094.1"/>
    <property type="molecule type" value="Genomic_DNA"/>
</dbReference>
<dbReference type="InterPro" id="IPR046938">
    <property type="entry name" value="DNA_clamp_sf"/>
</dbReference>
<evidence type="ECO:0000259" key="12">
    <source>
        <dbReference type="Pfam" id="PF02767"/>
    </source>
</evidence>
<keyword evidence="4 10" id="KW-0963">Cytoplasm</keyword>
<evidence type="ECO:0000256" key="6">
    <source>
        <dbReference type="ARBA" id="ARBA00022695"/>
    </source>
</evidence>
<name>A0ABP3FHI9_9BACI</name>
<dbReference type="NCBIfam" id="TIGR00663">
    <property type="entry name" value="dnan"/>
    <property type="match status" value="1"/>
</dbReference>
<accession>A0ABP3FHI9</accession>
<feature type="domain" description="DNA polymerase III beta sliding clamp N-terminal" evidence="11">
    <location>
        <begin position="1"/>
        <end position="122"/>
    </location>
</feature>
<evidence type="ECO:0000256" key="5">
    <source>
        <dbReference type="ARBA" id="ARBA00022679"/>
    </source>
</evidence>
<sequence>MRVTVQKEGLVKKIQDVMRAVSSKTPLPILTTIKLSADLEGLTLTGSNSTMSIQTVLPQSEQVEIKEVGAIALQAKVFSEIVKNLSEGPIDLIVSNLKAVIRSGKSEFKLNGMNAEEYPRLPEWETDYSFYLPSQLLRTLIRQTVFAVSSSETRPILTGVNWRLQNEELVCSATDSHLLALRKVQVPESSPFNIVIPGKSLQELYALLPDTDEIITMKTNSSQMLFELPHLHFHTRLLEGAYPDITRFITNEYKMKMSLSTQSFSQVMKRSLLLAGNYHVVKFISNANGEVRIISQSPEVGELIEDVETSSITGEETNISFNAKYMADALKAHDGDTITISFTGAMRPIIITSPDDEDILQLILPVRSY</sequence>
<comment type="similarity">
    <text evidence="2 10">Belongs to the beta sliding clamp family.</text>
</comment>
<keyword evidence="7 10" id="KW-0235">DNA replication</keyword>
<dbReference type="PANTHER" id="PTHR30478">
    <property type="entry name" value="DNA POLYMERASE III SUBUNIT BETA"/>
    <property type="match status" value="1"/>
</dbReference>
<dbReference type="InterPro" id="IPR022637">
    <property type="entry name" value="DNA_polIII_beta_cen"/>
</dbReference>
<keyword evidence="8 10" id="KW-0239">DNA-directed DNA polymerase</keyword>
<evidence type="ECO:0000256" key="4">
    <source>
        <dbReference type="ARBA" id="ARBA00022490"/>
    </source>
</evidence>
<evidence type="ECO:0000313" key="14">
    <source>
        <dbReference type="EMBL" id="GAA0316094.1"/>
    </source>
</evidence>
<dbReference type="SMART" id="SM00480">
    <property type="entry name" value="POL3Bc"/>
    <property type="match status" value="1"/>
</dbReference>
<evidence type="ECO:0000256" key="1">
    <source>
        <dbReference type="ARBA" id="ARBA00004496"/>
    </source>
</evidence>
<keyword evidence="9" id="KW-0238">DNA-binding</keyword>
<dbReference type="Gene3D" id="3.10.150.10">
    <property type="entry name" value="DNA Polymerase III, subunit A, domain 2"/>
    <property type="match status" value="1"/>
</dbReference>
<evidence type="ECO:0000256" key="9">
    <source>
        <dbReference type="ARBA" id="ARBA00023125"/>
    </source>
</evidence>
<dbReference type="Pfam" id="PF00712">
    <property type="entry name" value="DNA_pol3_beta"/>
    <property type="match status" value="1"/>
</dbReference>
<proteinExistence type="inferred from homology"/>
<dbReference type="Gene3D" id="3.70.10.10">
    <property type="match status" value="1"/>
</dbReference>
<protein>
    <recommendedName>
        <fullName evidence="3 10">Beta sliding clamp</fullName>
    </recommendedName>
</protein>
<evidence type="ECO:0000256" key="2">
    <source>
        <dbReference type="ARBA" id="ARBA00010752"/>
    </source>
</evidence>
<dbReference type="Pfam" id="PF02767">
    <property type="entry name" value="DNA_pol3_beta_2"/>
    <property type="match status" value="1"/>
</dbReference>
<dbReference type="InterPro" id="IPR022634">
    <property type="entry name" value="DNA_polIII_beta_N"/>
</dbReference>
<feature type="domain" description="DNA polymerase III beta sliding clamp central" evidence="12">
    <location>
        <begin position="132"/>
        <end position="244"/>
    </location>
</feature>
<evidence type="ECO:0000256" key="10">
    <source>
        <dbReference type="PIRNR" id="PIRNR000804"/>
    </source>
</evidence>
<evidence type="ECO:0000259" key="11">
    <source>
        <dbReference type="Pfam" id="PF00712"/>
    </source>
</evidence>
<evidence type="ECO:0000256" key="8">
    <source>
        <dbReference type="ARBA" id="ARBA00022932"/>
    </source>
</evidence>
<feature type="domain" description="DNA polymerase III beta sliding clamp C-terminal" evidence="13">
    <location>
        <begin position="248"/>
        <end position="367"/>
    </location>
</feature>
<dbReference type="PIRSF" id="PIRSF000804">
    <property type="entry name" value="DNA_pol_III_b"/>
    <property type="match status" value="1"/>
</dbReference>
<dbReference type="Proteomes" id="UP001500782">
    <property type="component" value="Unassembled WGS sequence"/>
</dbReference>
<organism evidence="14 15">
    <name type="scientific">Bacillus carboniphilus</name>
    <dbReference type="NCBI Taxonomy" id="86663"/>
    <lineage>
        <taxon>Bacteria</taxon>
        <taxon>Bacillati</taxon>
        <taxon>Bacillota</taxon>
        <taxon>Bacilli</taxon>
        <taxon>Bacillales</taxon>
        <taxon>Bacillaceae</taxon>
        <taxon>Bacillus</taxon>
    </lineage>
</organism>
<dbReference type="InterPro" id="IPR001001">
    <property type="entry name" value="DNA_polIII_beta"/>
</dbReference>
<comment type="subunit">
    <text evidence="10">Forms a ring-shaped head-to-tail homodimer around DNA.</text>
</comment>
<dbReference type="RefSeq" id="WP_343795763.1">
    <property type="nucleotide sequence ID" value="NZ_BAAADJ010000004.1"/>
</dbReference>
<dbReference type="SUPFAM" id="SSF55979">
    <property type="entry name" value="DNA clamp"/>
    <property type="match status" value="3"/>
</dbReference>
<dbReference type="InterPro" id="IPR022635">
    <property type="entry name" value="DNA_polIII_beta_C"/>
</dbReference>